<dbReference type="Gene3D" id="3.90.1150.10">
    <property type="entry name" value="Aspartate Aminotransferase, domain 1"/>
    <property type="match status" value="1"/>
</dbReference>
<dbReference type="AlphaFoldDB" id="A0A0Z8TEL6"/>
<keyword evidence="4 8" id="KW-0808">Transferase</keyword>
<keyword evidence="3 8" id="KW-0032">Aminotransferase</keyword>
<dbReference type="EC" id="2.6.1.2" evidence="6"/>
<dbReference type="InterPro" id="IPR015422">
    <property type="entry name" value="PyrdxlP-dep_Trfase_small"/>
</dbReference>
<evidence type="ECO:0000259" key="7">
    <source>
        <dbReference type="Pfam" id="PF00155"/>
    </source>
</evidence>
<protein>
    <recommendedName>
        <fullName evidence="6">alanine transaminase</fullName>
        <ecNumber evidence="6">2.6.1.2</ecNumber>
    </recommendedName>
</protein>
<evidence type="ECO:0000256" key="1">
    <source>
        <dbReference type="ARBA" id="ARBA00001933"/>
    </source>
</evidence>
<organism evidence="8 9">
    <name type="scientific">Streptococcus suis</name>
    <dbReference type="NCBI Taxonomy" id="1307"/>
    <lineage>
        <taxon>Bacteria</taxon>
        <taxon>Bacillati</taxon>
        <taxon>Bacillota</taxon>
        <taxon>Bacilli</taxon>
        <taxon>Lactobacillales</taxon>
        <taxon>Streptococcaceae</taxon>
        <taxon>Streptococcus</taxon>
    </lineage>
</organism>
<dbReference type="Gene3D" id="3.40.640.10">
    <property type="entry name" value="Type I PLP-dependent aspartate aminotransferase-like (Major domain)"/>
    <property type="match status" value="1"/>
</dbReference>
<dbReference type="Pfam" id="PF00155">
    <property type="entry name" value="Aminotran_1_2"/>
    <property type="match status" value="1"/>
</dbReference>
<dbReference type="PANTHER" id="PTHR43488">
    <property type="entry name" value="GLUTAMATE-PYRUVATE AMINOTRANSFERASE ALAA"/>
    <property type="match status" value="1"/>
</dbReference>
<evidence type="ECO:0000256" key="4">
    <source>
        <dbReference type="ARBA" id="ARBA00022679"/>
    </source>
</evidence>
<comment type="cofactor">
    <cofactor evidence="1">
        <name>pyridoxal 5'-phosphate</name>
        <dbReference type="ChEBI" id="CHEBI:597326"/>
    </cofactor>
</comment>
<keyword evidence="5" id="KW-0663">Pyridoxal phosphate</keyword>
<evidence type="ECO:0000256" key="6">
    <source>
        <dbReference type="ARBA" id="ARBA00026106"/>
    </source>
</evidence>
<evidence type="ECO:0000256" key="3">
    <source>
        <dbReference type="ARBA" id="ARBA00022576"/>
    </source>
</evidence>
<proteinExistence type="inferred from homology"/>
<comment type="similarity">
    <text evidence="2">Belongs to the class-I pyridoxal-phosphate-dependent aminotransferase family.</text>
</comment>
<accession>A0A0Z8TEL6</accession>
<dbReference type="Proteomes" id="UP000071962">
    <property type="component" value="Unassembled WGS sequence"/>
</dbReference>
<reference evidence="8 9" key="1">
    <citation type="submission" date="2016-02" db="EMBL/GenBank/DDBJ databases">
        <authorList>
            <consortium name="Pathogen Informatics"/>
        </authorList>
    </citation>
    <scope>NUCLEOTIDE SEQUENCE [LARGE SCALE GENOMIC DNA]</scope>
    <source>
        <strain evidence="8 9">SS1062</strain>
    </source>
</reference>
<dbReference type="InterPro" id="IPR015421">
    <property type="entry name" value="PyrdxlP-dep_Trfase_major"/>
</dbReference>
<dbReference type="PANTHER" id="PTHR43488:SF2">
    <property type="entry name" value="GLUTAMATE-PYRUVATE AMINOTRANSFERASE ALAA"/>
    <property type="match status" value="1"/>
</dbReference>
<dbReference type="InterPro" id="IPR051926">
    <property type="entry name" value="Ala_Aminotransferase"/>
</dbReference>
<dbReference type="GO" id="GO:0004021">
    <property type="term" value="F:L-alanine:2-oxoglutarate aminotransferase activity"/>
    <property type="evidence" value="ECO:0007669"/>
    <property type="project" value="UniProtKB-EC"/>
</dbReference>
<dbReference type="RefSeq" id="WP_044762897.1">
    <property type="nucleotide sequence ID" value="NZ_CEKS01000054.1"/>
</dbReference>
<feature type="domain" description="Aminotransferase class I/classII large" evidence="7">
    <location>
        <begin position="34"/>
        <end position="385"/>
    </location>
</feature>
<evidence type="ECO:0000313" key="9">
    <source>
        <dbReference type="Proteomes" id="UP000071962"/>
    </source>
</evidence>
<dbReference type="CDD" id="cd00609">
    <property type="entry name" value="AAT_like"/>
    <property type="match status" value="1"/>
</dbReference>
<dbReference type="InterPro" id="IPR004839">
    <property type="entry name" value="Aminotransferase_I/II_large"/>
</dbReference>
<dbReference type="SUPFAM" id="SSF53383">
    <property type="entry name" value="PLP-dependent transferases"/>
    <property type="match status" value="1"/>
</dbReference>
<evidence type="ECO:0000256" key="5">
    <source>
        <dbReference type="ARBA" id="ARBA00022898"/>
    </source>
</evidence>
<gene>
    <name evidence="8" type="ORF">ERS132551_01593</name>
</gene>
<evidence type="ECO:0000256" key="2">
    <source>
        <dbReference type="ARBA" id="ARBA00007441"/>
    </source>
</evidence>
<evidence type="ECO:0000313" key="8">
    <source>
        <dbReference type="EMBL" id="CYX17859.1"/>
    </source>
</evidence>
<dbReference type="InterPro" id="IPR015424">
    <property type="entry name" value="PyrdxlP-dep_Trfase"/>
</dbReference>
<dbReference type="GO" id="GO:0030170">
    <property type="term" value="F:pyridoxal phosphate binding"/>
    <property type="evidence" value="ECO:0007669"/>
    <property type="project" value="InterPro"/>
</dbReference>
<name>A0A0Z8TEL6_STRSU</name>
<sequence>MKQFNKSTKLDNVAYDIRGPVLEEAMRMRANGEQILRLNTGNPAEFGFTAPDEVIRDLIHNARKSEGYSNSKGIFSARKAIMQYCQLKKFPNVDIEDIYLGNGVSELIVMSMQGLLDNGDEVLVPMPDYPLWTAAVSLAGGKAVHYVCDEAAEWYPDLADMESKVTTRTKAIILINPNNPTGALYPKEILEGIIDIARRHELIIFSDEIYDRMVFDGAVHIPIATLAPDLFVVTMNGLSKSHRICGFRVGWMVLSGPKKHVKGYIEGLNMLSNMRLCSNVLAQQVVQTSLGGYQSVDELLMPGGRLYEQREFITKAINDIPGLSAVKPKAGLYVFPKIDREMYRVDDDEQFVLDFLKQEKVLLVHGRGFNWKDPDHFRIVYLPRVDELAEIQEKMSRFLQQYRR</sequence>
<dbReference type="EMBL" id="FIKT01000021">
    <property type="protein sequence ID" value="CYX17859.1"/>
    <property type="molecule type" value="Genomic_DNA"/>
</dbReference>